<dbReference type="Proteomes" id="UP000183915">
    <property type="component" value="Unassembled WGS sequence"/>
</dbReference>
<proteinExistence type="predicted"/>
<sequence length="67" mass="7025">MAGEALQCSYVVLSVGRYLDPALAVRNLDPELPPPHKKSGVFFACDLAYSASSLPLSANSIQSASTV</sequence>
<gene>
    <name evidence="1" type="ORF">SAMN04490188_2600</name>
</gene>
<name>A0ABY0YYS3_9PSED</name>
<evidence type="ECO:0000313" key="1">
    <source>
        <dbReference type="EMBL" id="SEE09905.1"/>
    </source>
</evidence>
<reference evidence="1 2" key="1">
    <citation type="submission" date="2016-10" db="EMBL/GenBank/DDBJ databases">
        <authorList>
            <person name="Varghese N."/>
            <person name="Submissions S."/>
        </authorList>
    </citation>
    <scope>NUCLEOTIDE SEQUENCE [LARGE SCALE GENOMIC DNA]</scope>
    <source>
        <strain evidence="1 2">BS3780</strain>
    </source>
</reference>
<organism evidence="1 2">
    <name type="scientific">Pseudomonas kilonensis</name>
    <dbReference type="NCBI Taxonomy" id="132476"/>
    <lineage>
        <taxon>Bacteria</taxon>
        <taxon>Pseudomonadati</taxon>
        <taxon>Pseudomonadota</taxon>
        <taxon>Gammaproteobacteria</taxon>
        <taxon>Pseudomonadales</taxon>
        <taxon>Pseudomonadaceae</taxon>
        <taxon>Pseudomonas</taxon>
    </lineage>
</organism>
<accession>A0ABY0YYS3</accession>
<comment type="caution">
    <text evidence="1">The sequence shown here is derived from an EMBL/GenBank/DDBJ whole genome shotgun (WGS) entry which is preliminary data.</text>
</comment>
<keyword evidence="2" id="KW-1185">Reference proteome</keyword>
<evidence type="ECO:0000313" key="2">
    <source>
        <dbReference type="Proteomes" id="UP000183915"/>
    </source>
</evidence>
<dbReference type="EMBL" id="FNTT01000002">
    <property type="protein sequence ID" value="SEE09905.1"/>
    <property type="molecule type" value="Genomic_DNA"/>
</dbReference>
<protein>
    <submittedName>
        <fullName evidence="1">Uncharacterized protein</fullName>
    </submittedName>
</protein>